<proteinExistence type="predicted"/>
<dbReference type="EMBL" id="AQHR01000065">
    <property type="protein sequence ID" value="EON77149.1"/>
    <property type="molecule type" value="Genomic_DNA"/>
</dbReference>
<organism evidence="1 2">
    <name type="scientific">Lunatimonas lonarensis</name>
    <dbReference type="NCBI Taxonomy" id="1232681"/>
    <lineage>
        <taxon>Bacteria</taxon>
        <taxon>Pseudomonadati</taxon>
        <taxon>Bacteroidota</taxon>
        <taxon>Cytophagia</taxon>
        <taxon>Cytophagales</taxon>
        <taxon>Cyclobacteriaceae</taxon>
    </lineage>
</organism>
<dbReference type="Proteomes" id="UP000013909">
    <property type="component" value="Unassembled WGS sequence"/>
</dbReference>
<name>R7ZT34_9BACT</name>
<gene>
    <name evidence="1" type="ORF">ADIS_2359</name>
</gene>
<accession>R7ZT34</accession>
<protein>
    <submittedName>
        <fullName evidence="1">Uncharacterized protein</fullName>
    </submittedName>
</protein>
<evidence type="ECO:0000313" key="1">
    <source>
        <dbReference type="EMBL" id="EON77149.1"/>
    </source>
</evidence>
<reference evidence="1 2" key="1">
    <citation type="submission" date="2013-02" db="EMBL/GenBank/DDBJ databases">
        <title>A novel strain isolated from Lonar lake, Maharashtra, India.</title>
        <authorList>
            <person name="Singh A."/>
        </authorList>
    </citation>
    <scope>NUCLEOTIDE SEQUENCE [LARGE SCALE GENOMIC DNA]</scope>
    <source>
        <strain evidence="1 2">AK24</strain>
    </source>
</reference>
<evidence type="ECO:0000313" key="2">
    <source>
        <dbReference type="Proteomes" id="UP000013909"/>
    </source>
</evidence>
<comment type="caution">
    <text evidence="1">The sequence shown here is derived from an EMBL/GenBank/DDBJ whole genome shotgun (WGS) entry which is preliminary data.</text>
</comment>
<dbReference type="AlphaFoldDB" id="R7ZT34"/>
<sequence length="45" mass="5095">MKISFICAVVNCFQNCTLRGKSQQVDALKEEERGCELLSKLYLKG</sequence>
<keyword evidence="2" id="KW-1185">Reference proteome</keyword>